<dbReference type="InterPro" id="IPR013932">
    <property type="entry name" value="TATA-bd_TIP120"/>
</dbReference>
<evidence type="ECO:0000313" key="5">
    <source>
        <dbReference type="EMBL" id="CEO95271.1"/>
    </source>
</evidence>
<dbReference type="PANTHER" id="PTHR12696">
    <property type="entry name" value="TIP120"/>
    <property type="match status" value="1"/>
</dbReference>
<comment type="similarity">
    <text evidence="1">Belongs to the CAND family.</text>
</comment>
<dbReference type="AlphaFoldDB" id="A0A0G4IJ52"/>
<evidence type="ECO:0000313" key="6">
    <source>
        <dbReference type="Proteomes" id="UP000039324"/>
    </source>
</evidence>
<dbReference type="OrthoDB" id="6260732at2759"/>
<proteinExistence type="inferred from homology"/>
<reference evidence="5 6" key="1">
    <citation type="submission" date="2015-02" db="EMBL/GenBank/DDBJ databases">
        <authorList>
            <person name="Chooi Y.-H."/>
        </authorList>
    </citation>
    <scope>NUCLEOTIDE SEQUENCE [LARGE SCALE GENOMIC DNA]</scope>
    <source>
        <strain evidence="5">E3</strain>
    </source>
</reference>
<keyword evidence="3" id="KW-0833">Ubl conjugation pathway</keyword>
<dbReference type="Proteomes" id="UP000039324">
    <property type="component" value="Unassembled WGS sequence"/>
</dbReference>
<protein>
    <recommendedName>
        <fullName evidence="4">TATA-binding protein interacting (TIP20) domain-containing protein</fullName>
    </recommendedName>
</protein>
<evidence type="ECO:0000256" key="3">
    <source>
        <dbReference type="ARBA" id="ARBA00022786"/>
    </source>
</evidence>
<feature type="domain" description="TATA-binding protein interacting (TIP20)" evidence="4">
    <location>
        <begin position="1100"/>
        <end position="1246"/>
    </location>
</feature>
<evidence type="ECO:0000256" key="2">
    <source>
        <dbReference type="ARBA" id="ARBA00022737"/>
    </source>
</evidence>
<dbReference type="EMBL" id="CDSF01000013">
    <property type="protein sequence ID" value="CEO95271.1"/>
    <property type="molecule type" value="Genomic_DNA"/>
</dbReference>
<dbReference type="SUPFAM" id="SSF48371">
    <property type="entry name" value="ARM repeat"/>
    <property type="match status" value="1"/>
</dbReference>
<gene>
    <name evidence="5" type="ORF">PBRA_004037</name>
</gene>
<dbReference type="InterPro" id="IPR039852">
    <property type="entry name" value="CAND1/CAND2"/>
</dbReference>
<keyword evidence="6" id="KW-1185">Reference proteome</keyword>
<dbReference type="InterPro" id="IPR016024">
    <property type="entry name" value="ARM-type_fold"/>
</dbReference>
<dbReference type="GO" id="GO:0010265">
    <property type="term" value="P:SCF complex assembly"/>
    <property type="evidence" value="ECO:0007669"/>
    <property type="project" value="InterPro"/>
</dbReference>
<organism evidence="5 6">
    <name type="scientific">Plasmodiophora brassicae</name>
    <name type="common">Clubroot disease agent</name>
    <dbReference type="NCBI Taxonomy" id="37360"/>
    <lineage>
        <taxon>Eukaryota</taxon>
        <taxon>Sar</taxon>
        <taxon>Rhizaria</taxon>
        <taxon>Endomyxa</taxon>
        <taxon>Phytomyxea</taxon>
        <taxon>Plasmodiophorida</taxon>
        <taxon>Plasmodiophoridae</taxon>
        <taxon>Plasmodiophora</taxon>
    </lineage>
</organism>
<evidence type="ECO:0000256" key="1">
    <source>
        <dbReference type="ARBA" id="ARBA00007657"/>
    </source>
</evidence>
<dbReference type="Gene3D" id="1.25.10.10">
    <property type="entry name" value="Leucine-rich Repeat Variant"/>
    <property type="match status" value="1"/>
</dbReference>
<name>A0A0G4IJ52_PLABS</name>
<keyword evidence="2" id="KW-0677">Repeat</keyword>
<dbReference type="Pfam" id="PF08623">
    <property type="entry name" value="TIP120"/>
    <property type="match status" value="1"/>
</dbReference>
<evidence type="ECO:0000259" key="4">
    <source>
        <dbReference type="Pfam" id="PF08623"/>
    </source>
</evidence>
<dbReference type="STRING" id="37360.A0A0G4IJ52"/>
<dbReference type="OMA" id="AYIPHFQ"/>
<dbReference type="InterPro" id="IPR011989">
    <property type="entry name" value="ARM-like"/>
</dbReference>
<accession>A0A0G4IJ52</accession>
<sequence>MATSTQRIRGLLERTRHHDKDERFMATSDLTTELDAIDAIEKGLQGPVRDAIVSQLSDQSNDVQAVAVKCLSSIVKKFDIEQTLSIVTKLGELTLVGKDDIRDIYALGIRTIICSSPDETGPRLSAAMLPVFFAGLRPRPGGPVVSGLPSLAFSVPEPPFPIDVQIICVDLLKELLKRYGSVLVNYHGAILDQVVTLLDNPGRIVRKHAIATCGVLVPIINLQLFEHLMQCIINRIEGSGSIALAPLYTYIQTIGVICRASGELVGPWLVRIVPQLIRFLGASNQDASEEHPQVFTELKENCLQAFDAILNRCPHDVIPFLPAVIPICCTLSQFDPNFIRPSGHGEPHGDNHDRMETDATFDDVDDDEGWDDADAAEFPDDDDEAWKVRKAALVTLTSFIRSAYDSKIGPKLAFCMLLTTYIAKEVGIEILQPVVDTVVSRVEDRDCNVKRQALLALLELVTWQKSTLTSQFVERVSPTLTKLLTPEEDVEVNVVAVAVITEISSLPSLQVNDAATEWLRSLIRFVTQTVQGGHAHTLLVPLLNCIRTICLRESSRSIHDIDELVADIAAVSARACSTTLPKVKDAALQLCAAVIVLVNPNHPSLQNILQKLLNAIHSCLVLQDVDRDVKQSAINALSVLLGSFASSTLFTGNEVVGQALSVLSERLSNEESPFAYCFDQRITGYSNRAVRLLAGFDVVTDMSSFLKPASLLELLSLLRKKSQSLRYLAFEALSALLRTRASSVDERTLRSTLLQIIACIDECDTRLAQLAIELLTSLISEQPTAFASGADANDLLAHLISFSQSRLLSGVHRSALVSLLKSLVVLGHHLGIAILQRDSLFDAFRQLMASSGHFDRDVVTNLSMVLATIVTAPPDPNPLSTVPVLMDMMQLQHSTQLVSIAAIGEIGRHIDISGVNGLLGTMFSKFDDSHEDIKWAASKAVGRIAARNIAAVLPMIITRLKRAPSHRYLLLKALKEVIVLRDDLADDQLPAELAPLLFEYCNTDDEGIRGIIAHCLGALCNDGETVRRALTRDIVARIRDPSPRVRWVIIGALRYVNIDKEFGQHVPAFLSMLDDADLETRRHALLTVNALLRGPPVPGLLEQVVPVVLPAMYRQMAQDPSLVRTVDYGPFKRKVDDEVHPDLVDTRAEDFVCCLERSLTDDRDVQLTAYHILAHMASHCPRRVLEMLPRLTPMFTQGIKEQIRLSKGDGGDDSKDVLRAAVRAFITFNSIRGIAESAEFSSFESRVCKTPLLQEIRRSIVAEISAT</sequence>